<protein>
    <submittedName>
        <fullName evidence="1">Uncharacterized protein</fullName>
    </submittedName>
</protein>
<sequence length="103" mass="12100">MEASTKQVDTSIFDTSLLPKNKNSEFSEILKFIVLNSQLRIIESNYQSLTIVEFNYKELNQQQLKMDLSNKNIEFVQNALLEKQRETHYQQIREFAHINGSSE</sequence>
<keyword evidence="2" id="KW-1185">Reference proteome</keyword>
<dbReference type="AlphaFoldDB" id="A0A8S1TYH2"/>
<gene>
    <name evidence="1" type="ORF">POCTA_138.1.T0310125</name>
</gene>
<name>A0A8S1TYH2_PAROT</name>
<evidence type="ECO:0000313" key="1">
    <source>
        <dbReference type="EMBL" id="CAD8155796.1"/>
    </source>
</evidence>
<dbReference type="EMBL" id="CAJJDP010000031">
    <property type="protein sequence ID" value="CAD8155796.1"/>
    <property type="molecule type" value="Genomic_DNA"/>
</dbReference>
<reference evidence="1" key="1">
    <citation type="submission" date="2021-01" db="EMBL/GenBank/DDBJ databases">
        <authorList>
            <consortium name="Genoscope - CEA"/>
            <person name="William W."/>
        </authorList>
    </citation>
    <scope>NUCLEOTIDE SEQUENCE</scope>
</reference>
<comment type="caution">
    <text evidence="1">The sequence shown here is derived from an EMBL/GenBank/DDBJ whole genome shotgun (WGS) entry which is preliminary data.</text>
</comment>
<organism evidence="1 2">
    <name type="scientific">Paramecium octaurelia</name>
    <dbReference type="NCBI Taxonomy" id="43137"/>
    <lineage>
        <taxon>Eukaryota</taxon>
        <taxon>Sar</taxon>
        <taxon>Alveolata</taxon>
        <taxon>Ciliophora</taxon>
        <taxon>Intramacronucleata</taxon>
        <taxon>Oligohymenophorea</taxon>
        <taxon>Peniculida</taxon>
        <taxon>Parameciidae</taxon>
        <taxon>Paramecium</taxon>
    </lineage>
</organism>
<proteinExistence type="predicted"/>
<evidence type="ECO:0000313" key="2">
    <source>
        <dbReference type="Proteomes" id="UP000683925"/>
    </source>
</evidence>
<accession>A0A8S1TYH2</accession>
<dbReference type="Proteomes" id="UP000683925">
    <property type="component" value="Unassembled WGS sequence"/>
</dbReference>